<reference evidence="1 2" key="1">
    <citation type="journal article" date="2015" name="Int. J. Syst. Evol. Microbiol.">
        <title>Tumebacillus algifaecis sp. nov., isolated from decomposing algal scum.</title>
        <authorList>
            <person name="Wu Y.F."/>
            <person name="Zhang B."/>
            <person name="Xing P."/>
            <person name="Wu Q.L."/>
            <person name="Liu S.J."/>
        </authorList>
    </citation>
    <scope>NUCLEOTIDE SEQUENCE [LARGE SCALE GENOMIC DNA]</scope>
    <source>
        <strain evidence="1 2">THMBR28</strain>
    </source>
</reference>
<gene>
    <name evidence="1" type="ORF">CIG75_08195</name>
</gene>
<evidence type="ECO:0000313" key="1">
    <source>
        <dbReference type="EMBL" id="ASS74968.1"/>
    </source>
</evidence>
<evidence type="ECO:0000313" key="2">
    <source>
        <dbReference type="Proteomes" id="UP000214688"/>
    </source>
</evidence>
<dbReference type="AlphaFoldDB" id="A0A223D020"/>
<accession>A0A223D020</accession>
<sequence>MKLFLPVTLLLVTILLLGTQLALTTQDFRMTTELYRSDQAYYLAEAALLVGQSHLQQDPSWRGERMQIRLGAGVCSYRIYEQAGVVQIEATGEIGKVKTVQKKQAEPTSQTH</sequence>
<organism evidence="1 2">
    <name type="scientific">Tumebacillus algifaecis</name>
    <dbReference type="NCBI Taxonomy" id="1214604"/>
    <lineage>
        <taxon>Bacteria</taxon>
        <taxon>Bacillati</taxon>
        <taxon>Bacillota</taxon>
        <taxon>Bacilli</taxon>
        <taxon>Bacillales</taxon>
        <taxon>Alicyclobacillaceae</taxon>
        <taxon>Tumebacillus</taxon>
    </lineage>
</organism>
<proteinExistence type="predicted"/>
<dbReference type="RefSeq" id="WP_094236217.1">
    <property type="nucleotide sequence ID" value="NZ_CP022657.1"/>
</dbReference>
<dbReference type="KEGG" id="tab:CIG75_08195"/>
<dbReference type="EMBL" id="CP022657">
    <property type="protein sequence ID" value="ASS74968.1"/>
    <property type="molecule type" value="Genomic_DNA"/>
</dbReference>
<dbReference type="OrthoDB" id="2382393at2"/>
<dbReference type="Proteomes" id="UP000214688">
    <property type="component" value="Chromosome"/>
</dbReference>
<keyword evidence="2" id="KW-1185">Reference proteome</keyword>
<name>A0A223D020_9BACL</name>
<protein>
    <submittedName>
        <fullName evidence="1">Uncharacterized protein</fullName>
    </submittedName>
</protein>